<feature type="region of interest" description="Disordered" evidence="4">
    <location>
        <begin position="635"/>
        <end position="838"/>
    </location>
</feature>
<feature type="compositionally biased region" description="Basic residues" evidence="4">
    <location>
        <begin position="463"/>
        <end position="473"/>
    </location>
</feature>
<evidence type="ECO:0008006" key="7">
    <source>
        <dbReference type="Google" id="ProtNLM"/>
    </source>
</evidence>
<evidence type="ECO:0000313" key="6">
    <source>
        <dbReference type="Proteomes" id="UP000219338"/>
    </source>
</evidence>
<dbReference type="OMA" id="GRPICDE"/>
<feature type="compositionally biased region" description="Basic and acidic residues" evidence="4">
    <location>
        <begin position="732"/>
        <end position="746"/>
    </location>
</feature>
<keyword evidence="2 3" id="KW-0175">Coiled coil</keyword>
<feature type="region of interest" description="Disordered" evidence="4">
    <location>
        <begin position="567"/>
        <end position="596"/>
    </location>
</feature>
<accession>A0A284RY88</accession>
<reference evidence="6" key="1">
    <citation type="journal article" date="2017" name="Nat. Ecol. Evol.">
        <title>Genome expansion and lineage-specific genetic innovations in the forest pathogenic fungi Armillaria.</title>
        <authorList>
            <person name="Sipos G."/>
            <person name="Prasanna A.N."/>
            <person name="Walter M.C."/>
            <person name="O'Connor E."/>
            <person name="Balint B."/>
            <person name="Krizsan K."/>
            <person name="Kiss B."/>
            <person name="Hess J."/>
            <person name="Varga T."/>
            <person name="Slot J."/>
            <person name="Riley R."/>
            <person name="Boka B."/>
            <person name="Rigling D."/>
            <person name="Barry K."/>
            <person name="Lee J."/>
            <person name="Mihaltcheva S."/>
            <person name="LaButti K."/>
            <person name="Lipzen A."/>
            <person name="Waldron R."/>
            <person name="Moloney N.M."/>
            <person name="Sperisen C."/>
            <person name="Kredics L."/>
            <person name="Vagvoelgyi C."/>
            <person name="Patrignani A."/>
            <person name="Fitzpatrick D."/>
            <person name="Nagy I."/>
            <person name="Doyle S."/>
            <person name="Anderson J.B."/>
            <person name="Grigoriev I.V."/>
            <person name="Gueldener U."/>
            <person name="Muensterkoetter M."/>
            <person name="Nagy L.G."/>
        </authorList>
    </citation>
    <scope>NUCLEOTIDE SEQUENCE [LARGE SCALE GENOMIC DNA]</scope>
    <source>
        <strain evidence="6">C18/9</strain>
    </source>
</reference>
<feature type="coiled-coil region" evidence="3">
    <location>
        <begin position="387"/>
        <end position="439"/>
    </location>
</feature>
<gene>
    <name evidence="5" type="ORF">ARMOST_17175</name>
</gene>
<evidence type="ECO:0000256" key="4">
    <source>
        <dbReference type="SAM" id="MobiDB-lite"/>
    </source>
</evidence>
<dbReference type="EMBL" id="FUEG01000021">
    <property type="protein sequence ID" value="SJL13727.1"/>
    <property type="molecule type" value="Genomic_DNA"/>
</dbReference>
<feature type="region of interest" description="Disordered" evidence="4">
    <location>
        <begin position="444"/>
        <end position="504"/>
    </location>
</feature>
<dbReference type="PANTHER" id="PTHR47057:SF1">
    <property type="entry name" value="AFADIN_ALPHA-ACTININ-BINDING PROTEIN"/>
    <property type="match status" value="1"/>
</dbReference>
<dbReference type="Proteomes" id="UP000219338">
    <property type="component" value="Unassembled WGS sequence"/>
</dbReference>
<feature type="compositionally biased region" description="Polar residues" evidence="4">
    <location>
        <begin position="636"/>
        <end position="655"/>
    </location>
</feature>
<evidence type="ECO:0000256" key="2">
    <source>
        <dbReference type="ARBA" id="ARBA00023054"/>
    </source>
</evidence>
<feature type="compositionally biased region" description="Polar residues" evidence="4">
    <location>
        <begin position="788"/>
        <end position="802"/>
    </location>
</feature>
<dbReference type="STRING" id="47428.A0A284RY88"/>
<dbReference type="AlphaFoldDB" id="A0A284RY88"/>
<evidence type="ECO:0000313" key="5">
    <source>
        <dbReference type="EMBL" id="SJL13727.1"/>
    </source>
</evidence>
<name>A0A284RY88_ARMOS</name>
<dbReference type="Pfam" id="PF11559">
    <property type="entry name" value="ADIP"/>
    <property type="match status" value="1"/>
</dbReference>
<feature type="coiled-coil region" evidence="3">
    <location>
        <begin position="327"/>
        <end position="354"/>
    </location>
</feature>
<evidence type="ECO:0000256" key="1">
    <source>
        <dbReference type="ARBA" id="ARBA00009291"/>
    </source>
</evidence>
<feature type="compositionally biased region" description="Basic and acidic residues" evidence="4">
    <location>
        <begin position="761"/>
        <end position="778"/>
    </location>
</feature>
<evidence type="ECO:0000256" key="3">
    <source>
        <dbReference type="SAM" id="Coils"/>
    </source>
</evidence>
<sequence>MSTPAKKLVHWDVASPNFSDFGSPMSNASSESLVSTSSLQYINAQLVAHGFAPPHGLSLDGISNANMDSAVKCLMELLGQRMKDMSRAEELATELRTLRYDHERIKSMHNNAAEKAANFEREMNVHKSKLNATTKNLQSTEQSHRQTMAELQRSRTALQAVRATHQAELKKKEKEYEKMAEKWNKISDAQAKVMAASSGFTCSNLRVVNGGSDELIGRGPGVLEVALQEAEKARSQLATECSGLKTVILSAVNGLQRLIYDMKGSNSELDLTPFTMATLFPFAAPDVAGDKLASVLLSFHESLRILAVPATPVSLPADSSALADEERERLQTVINSLKTELELAQQNASNRTTEAQVLFDRFTTDKRLATGHDPADISVDFMTVPEQDKHRERLDDIKKQLEEERKKFTEATINLGKERASLEMERKKFNDEKRSWQVEMMLADLPPTPIPSGQSSEPGSPHKSPRKSPKKSPAKGNSGVTRKTTRVRRRSSLTASPTKKKVEPAFETEVIVPSMSTATSDMKRLESTPSLLPNSFALPPPSPHSVLPSQPSLFLSQLPVALPVTTSSALPDSKEPPASAEISPPTSITEPLFASVPCTPQPGFRRPFPMAKPFAPRMIHAYSPVRPSPLSRILQLGNSPTSPNGLNFDVSSSSGGLEVLPEEDEQVLFQTPQEPLMTLAQELGVPESPPEPERAPSPPGRKQARSSTIDMGRTNQKVNVSTTRRGRIIQPEPKRLTAQEKGKGKADGVGLGVGSKGKLGVGEKENSAVKRVPARKEPPSTMKPPAPSTKSTVKLATGTVTSRGKVMPKIPFAGKSVGGPRRVPINSAEAPPIGKRRV</sequence>
<comment type="similarity">
    <text evidence="1">Belongs to the ADIP family.</text>
</comment>
<keyword evidence="6" id="KW-1185">Reference proteome</keyword>
<feature type="compositionally biased region" description="Gly residues" evidence="4">
    <location>
        <begin position="747"/>
        <end position="760"/>
    </location>
</feature>
<dbReference type="InterPro" id="IPR021622">
    <property type="entry name" value="Afadin/alpha-actinin-bd"/>
</dbReference>
<feature type="coiled-coil region" evidence="3">
    <location>
        <begin position="102"/>
        <end position="182"/>
    </location>
</feature>
<dbReference type="OrthoDB" id="312015at2759"/>
<feature type="compositionally biased region" description="Polar residues" evidence="4">
    <location>
        <begin position="705"/>
        <end position="723"/>
    </location>
</feature>
<organism evidence="5 6">
    <name type="scientific">Armillaria ostoyae</name>
    <name type="common">Armillaria root rot fungus</name>
    <dbReference type="NCBI Taxonomy" id="47428"/>
    <lineage>
        <taxon>Eukaryota</taxon>
        <taxon>Fungi</taxon>
        <taxon>Dikarya</taxon>
        <taxon>Basidiomycota</taxon>
        <taxon>Agaricomycotina</taxon>
        <taxon>Agaricomycetes</taxon>
        <taxon>Agaricomycetidae</taxon>
        <taxon>Agaricales</taxon>
        <taxon>Marasmiineae</taxon>
        <taxon>Physalacriaceae</taxon>
        <taxon>Armillaria</taxon>
    </lineage>
</organism>
<proteinExistence type="inferred from homology"/>
<protein>
    <recommendedName>
        <fullName evidence="7">Afadin and alpha-actinin-binding-domain-containing protein</fullName>
    </recommendedName>
</protein>
<dbReference type="PANTHER" id="PTHR47057">
    <property type="entry name" value="AFADIN/ALPHA-ACTININ-BINDING"/>
    <property type="match status" value="1"/>
</dbReference>